<gene>
    <name evidence="2" type="ORF">SacxiDRAFT_1156</name>
</gene>
<feature type="region of interest" description="Disordered" evidence="1">
    <location>
        <begin position="1"/>
        <end position="37"/>
    </location>
</feature>
<sequence length="116" mass="12139">MSGVDGDGEGEREPGRGLTRQSPARLPRRCAAEESWDRSGCRASLSRSATVLSTRVASMSSTAAVTAATEGQLSTSRGADAAKHTPHSAWHSVLSQNGNSSRWTAASSLAVRRGTR</sequence>
<feature type="region of interest" description="Disordered" evidence="1">
    <location>
        <begin position="57"/>
        <end position="116"/>
    </location>
</feature>
<accession>I0UZW2</accession>
<protein>
    <submittedName>
        <fullName evidence="2">Uncharacterized protein</fullName>
    </submittedName>
</protein>
<keyword evidence="3" id="KW-1185">Reference proteome</keyword>
<evidence type="ECO:0000256" key="1">
    <source>
        <dbReference type="SAM" id="MobiDB-lite"/>
    </source>
</evidence>
<dbReference type="RefSeq" id="WP_006237536.1">
    <property type="nucleotide sequence ID" value="NZ_JH636049.1"/>
</dbReference>
<reference evidence="2 3" key="1">
    <citation type="submission" date="2012-01" db="EMBL/GenBank/DDBJ databases">
        <title>Improved High-Quality Draft sequence of Saccharomonospora xinjiangensis XJ-54.</title>
        <authorList>
            <consortium name="US DOE Joint Genome Institute"/>
            <person name="Lucas S."/>
            <person name="Han J."/>
            <person name="Lapidus A."/>
            <person name="Cheng J.-F."/>
            <person name="Goodwin L."/>
            <person name="Pitluck S."/>
            <person name="Peters L."/>
            <person name="Mikhailova N."/>
            <person name="Teshima H."/>
            <person name="Detter J.C."/>
            <person name="Han C."/>
            <person name="Tapia R."/>
            <person name="Land M."/>
            <person name="Hauser L."/>
            <person name="Kyrpides N."/>
            <person name="Ivanova N."/>
            <person name="Pagani I."/>
            <person name="Brambilla E.-M."/>
            <person name="Klenk H.-P."/>
            <person name="Woyke T."/>
        </authorList>
    </citation>
    <scope>NUCLEOTIDE SEQUENCE [LARGE SCALE GENOMIC DNA]</scope>
    <source>
        <strain evidence="2 3">XJ-54</strain>
    </source>
</reference>
<dbReference type="Proteomes" id="UP000004691">
    <property type="component" value="Unassembled WGS sequence"/>
</dbReference>
<evidence type="ECO:0000313" key="3">
    <source>
        <dbReference type="Proteomes" id="UP000004691"/>
    </source>
</evidence>
<dbReference type="AlphaFoldDB" id="I0UZW2"/>
<dbReference type="EMBL" id="JH636049">
    <property type="protein sequence ID" value="EID53415.1"/>
    <property type="molecule type" value="Genomic_DNA"/>
</dbReference>
<feature type="compositionally biased region" description="Low complexity" evidence="1">
    <location>
        <begin position="57"/>
        <end position="69"/>
    </location>
</feature>
<dbReference type="HOGENOM" id="CLU_2095105_0_0_11"/>
<evidence type="ECO:0000313" key="2">
    <source>
        <dbReference type="EMBL" id="EID53415.1"/>
    </source>
</evidence>
<proteinExistence type="predicted"/>
<name>I0UZW2_9PSEU</name>
<feature type="compositionally biased region" description="Polar residues" evidence="1">
    <location>
        <begin position="93"/>
        <end position="107"/>
    </location>
</feature>
<organism evidence="2 3">
    <name type="scientific">Saccharomonospora xinjiangensis XJ-54</name>
    <dbReference type="NCBI Taxonomy" id="882086"/>
    <lineage>
        <taxon>Bacteria</taxon>
        <taxon>Bacillati</taxon>
        <taxon>Actinomycetota</taxon>
        <taxon>Actinomycetes</taxon>
        <taxon>Pseudonocardiales</taxon>
        <taxon>Pseudonocardiaceae</taxon>
        <taxon>Saccharomonospora</taxon>
    </lineage>
</organism>